<organism evidence="2">
    <name type="scientific">Salix viminalis</name>
    <name type="common">Common osier</name>
    <name type="synonym">Basket willow</name>
    <dbReference type="NCBI Taxonomy" id="40686"/>
    <lineage>
        <taxon>Eukaryota</taxon>
        <taxon>Viridiplantae</taxon>
        <taxon>Streptophyta</taxon>
        <taxon>Embryophyta</taxon>
        <taxon>Tracheophyta</taxon>
        <taxon>Spermatophyta</taxon>
        <taxon>Magnoliopsida</taxon>
        <taxon>eudicotyledons</taxon>
        <taxon>Gunneridae</taxon>
        <taxon>Pentapetalae</taxon>
        <taxon>rosids</taxon>
        <taxon>fabids</taxon>
        <taxon>Malpighiales</taxon>
        <taxon>Salicaceae</taxon>
        <taxon>Saliceae</taxon>
        <taxon>Salix</taxon>
    </lineage>
</organism>
<evidence type="ECO:0000313" key="2">
    <source>
        <dbReference type="EMBL" id="VFU37067.1"/>
    </source>
</evidence>
<sequence length="62" mass="6918">MQFDELQLQPQQAPTESTGFCDASENGIDNEDLHELARAFVSRCLPGVYMGSPRDPSRSYNP</sequence>
<proteinExistence type="predicted"/>
<feature type="region of interest" description="Disordered" evidence="1">
    <location>
        <begin position="1"/>
        <end position="26"/>
    </location>
</feature>
<evidence type="ECO:0000256" key="1">
    <source>
        <dbReference type="SAM" id="MobiDB-lite"/>
    </source>
</evidence>
<dbReference type="AlphaFoldDB" id="A0A6N2L8N5"/>
<gene>
    <name evidence="2" type="ORF">SVIM_LOCUS192894</name>
</gene>
<name>A0A6N2L8N5_SALVM</name>
<dbReference type="EMBL" id="CAADRP010001224">
    <property type="protein sequence ID" value="VFU37067.1"/>
    <property type="molecule type" value="Genomic_DNA"/>
</dbReference>
<reference evidence="2" key="1">
    <citation type="submission" date="2019-03" db="EMBL/GenBank/DDBJ databases">
        <authorList>
            <person name="Mank J."/>
            <person name="Almeida P."/>
        </authorList>
    </citation>
    <scope>NUCLEOTIDE SEQUENCE</scope>
    <source>
        <strain evidence="2">78183</strain>
    </source>
</reference>
<feature type="compositionally biased region" description="Polar residues" evidence="1">
    <location>
        <begin position="8"/>
        <end position="18"/>
    </location>
</feature>
<protein>
    <submittedName>
        <fullName evidence="2">Uncharacterized protein</fullName>
    </submittedName>
</protein>
<accession>A0A6N2L8N5</accession>